<proteinExistence type="predicted"/>
<protein>
    <submittedName>
        <fullName evidence="3">CubicO group peptidase, beta-lactamase class C family</fullName>
    </submittedName>
</protein>
<dbReference type="PANTHER" id="PTHR46825:SF9">
    <property type="entry name" value="BETA-LACTAMASE-RELATED DOMAIN-CONTAINING PROTEIN"/>
    <property type="match status" value="1"/>
</dbReference>
<evidence type="ECO:0000313" key="4">
    <source>
        <dbReference type="Proteomes" id="UP000185924"/>
    </source>
</evidence>
<sequence>MTTMLKNIWKKATLTTFAVVAFTLSGQAQEGKTESDIQAIMQQHDMVGLSVAVVKKGEIIYAKSFGLKDVESQAPLTNNDIFRIASISKSFTVTALMQLIEAGKLSLNDDVSELVGFKVRNPKYPEKVITLRMMLSHTSSINDSQGYFTLDTIDPAKNPNWEACYNDYEPGTKYEYCNLGFNMAGTILEKLSGERFDQYVKRHILNPLGLYGGYQVDSLDASRFVTLYEYNPDSASFSPSPSAYAPRREEISRYRMGYTTPIFSPTGGMKMSAPDLARYMTMHMNQGSYKGTRIISRKSARQMQAKIADNGYGLALKTESNLIPGKSMVGHTGNAYGLYSAMFFQPKEQFGFVVITNGTSAPEVNEYNLALAEVLNSLYNNLIK</sequence>
<accession>A0A1N6XC05</accession>
<dbReference type="PANTHER" id="PTHR46825">
    <property type="entry name" value="D-ALANYL-D-ALANINE-CARBOXYPEPTIDASE/ENDOPEPTIDASE AMPH"/>
    <property type="match status" value="1"/>
</dbReference>
<evidence type="ECO:0000259" key="2">
    <source>
        <dbReference type="Pfam" id="PF00144"/>
    </source>
</evidence>
<keyword evidence="4" id="KW-1185">Reference proteome</keyword>
<organism evidence="3 4">
    <name type="scientific">Pontibacter lucknowensis</name>
    <dbReference type="NCBI Taxonomy" id="1077936"/>
    <lineage>
        <taxon>Bacteria</taxon>
        <taxon>Pseudomonadati</taxon>
        <taxon>Bacteroidota</taxon>
        <taxon>Cytophagia</taxon>
        <taxon>Cytophagales</taxon>
        <taxon>Hymenobacteraceae</taxon>
        <taxon>Pontibacter</taxon>
    </lineage>
</organism>
<feature type="signal peptide" evidence="1">
    <location>
        <begin position="1"/>
        <end position="28"/>
    </location>
</feature>
<reference evidence="4" key="1">
    <citation type="submission" date="2017-01" db="EMBL/GenBank/DDBJ databases">
        <authorList>
            <person name="Varghese N."/>
            <person name="Submissions S."/>
        </authorList>
    </citation>
    <scope>NUCLEOTIDE SEQUENCE [LARGE SCALE GENOMIC DNA]</scope>
    <source>
        <strain evidence="4">DM9</strain>
    </source>
</reference>
<dbReference type="InterPro" id="IPR050491">
    <property type="entry name" value="AmpC-like"/>
</dbReference>
<dbReference type="AlphaFoldDB" id="A0A1N6XC05"/>
<dbReference type="SUPFAM" id="SSF56601">
    <property type="entry name" value="beta-lactamase/transpeptidase-like"/>
    <property type="match status" value="1"/>
</dbReference>
<dbReference type="InterPro" id="IPR012338">
    <property type="entry name" value="Beta-lactam/transpept-like"/>
</dbReference>
<gene>
    <name evidence="3" type="ORF">SAMN05421545_2058</name>
</gene>
<name>A0A1N6XC05_9BACT</name>
<dbReference type="Proteomes" id="UP000185924">
    <property type="component" value="Unassembled WGS sequence"/>
</dbReference>
<dbReference type="InterPro" id="IPR001466">
    <property type="entry name" value="Beta-lactam-related"/>
</dbReference>
<dbReference type="Pfam" id="PF00144">
    <property type="entry name" value="Beta-lactamase"/>
    <property type="match status" value="1"/>
</dbReference>
<feature type="chain" id="PRO_5012613737" evidence="1">
    <location>
        <begin position="29"/>
        <end position="384"/>
    </location>
</feature>
<keyword evidence="1" id="KW-0732">Signal</keyword>
<evidence type="ECO:0000313" key="3">
    <source>
        <dbReference type="EMBL" id="SIQ99898.1"/>
    </source>
</evidence>
<dbReference type="STRING" id="1077936.SAMN05421545_2058"/>
<feature type="domain" description="Beta-lactamase-related" evidence="2">
    <location>
        <begin position="36"/>
        <end position="372"/>
    </location>
</feature>
<dbReference type="EMBL" id="FTNM01000002">
    <property type="protein sequence ID" value="SIQ99898.1"/>
    <property type="molecule type" value="Genomic_DNA"/>
</dbReference>
<dbReference type="Gene3D" id="3.40.710.10">
    <property type="entry name" value="DD-peptidase/beta-lactamase superfamily"/>
    <property type="match status" value="1"/>
</dbReference>
<evidence type="ECO:0000256" key="1">
    <source>
        <dbReference type="SAM" id="SignalP"/>
    </source>
</evidence>